<sequence length="67" mass="7977">MELYTVVEVAQKLRTTKQRVYQLIRHGYIKALKLGDLKIPSYELERFIRDSLEKDFSDLDNVTDLFI</sequence>
<dbReference type="Proteomes" id="UP000246114">
    <property type="component" value="Unassembled WGS sequence"/>
</dbReference>
<dbReference type="InterPro" id="IPR041657">
    <property type="entry name" value="HTH_17"/>
</dbReference>
<feature type="domain" description="Helix-turn-helix" evidence="1">
    <location>
        <begin position="3"/>
        <end position="49"/>
    </location>
</feature>
<dbReference type="GO" id="GO:0003677">
    <property type="term" value="F:DNA binding"/>
    <property type="evidence" value="ECO:0007669"/>
    <property type="project" value="UniProtKB-KW"/>
</dbReference>
<name>A0A316M2L7_9CLOT</name>
<dbReference type="AlphaFoldDB" id="A0A316M2L7"/>
<dbReference type="RefSeq" id="WP_168972132.1">
    <property type="nucleotide sequence ID" value="NZ_JABAGG010000006.1"/>
</dbReference>
<evidence type="ECO:0000259" key="1">
    <source>
        <dbReference type="Pfam" id="PF12728"/>
    </source>
</evidence>
<organism evidence="2 3">
    <name type="scientific">Clostridium cadaveris</name>
    <dbReference type="NCBI Taxonomy" id="1529"/>
    <lineage>
        <taxon>Bacteria</taxon>
        <taxon>Bacillati</taxon>
        <taxon>Bacillota</taxon>
        <taxon>Clostridia</taxon>
        <taxon>Eubacteriales</taxon>
        <taxon>Clostridiaceae</taxon>
        <taxon>Clostridium</taxon>
    </lineage>
</organism>
<dbReference type="EMBL" id="QAMZ01000053">
    <property type="protein sequence ID" value="PWL51818.1"/>
    <property type="molecule type" value="Genomic_DNA"/>
</dbReference>
<accession>A0A316M2L7</accession>
<keyword evidence="2" id="KW-0238">DNA-binding</keyword>
<reference evidence="2 3" key="1">
    <citation type="submission" date="2018-03" db="EMBL/GenBank/DDBJ databases">
        <title>The uncultured portion of the human microbiome is neutrally assembled.</title>
        <authorList>
            <person name="Jeraldo P."/>
            <person name="Boardman L."/>
            <person name="White B.A."/>
            <person name="Nelson H."/>
            <person name="Goldenfeld N."/>
            <person name="Chia N."/>
        </authorList>
    </citation>
    <scope>NUCLEOTIDE SEQUENCE [LARGE SCALE GENOMIC DNA]</scope>
    <source>
        <strain evidence="2">CIM:MAG 903</strain>
    </source>
</reference>
<gene>
    <name evidence="2" type="ORF">DBY38_12800</name>
</gene>
<protein>
    <submittedName>
        <fullName evidence="2">DNA-binding protein</fullName>
    </submittedName>
</protein>
<dbReference type="Pfam" id="PF12728">
    <property type="entry name" value="HTH_17"/>
    <property type="match status" value="1"/>
</dbReference>
<evidence type="ECO:0000313" key="3">
    <source>
        <dbReference type="Proteomes" id="UP000246114"/>
    </source>
</evidence>
<proteinExistence type="predicted"/>
<comment type="caution">
    <text evidence="2">The sequence shown here is derived from an EMBL/GenBank/DDBJ whole genome shotgun (WGS) entry which is preliminary data.</text>
</comment>
<evidence type="ECO:0000313" key="2">
    <source>
        <dbReference type="EMBL" id="PWL51818.1"/>
    </source>
</evidence>